<gene>
    <name evidence="2" type="ORF">BO70DRAFT_408808</name>
</gene>
<dbReference type="Gene3D" id="1.10.405.20">
    <property type="match status" value="1"/>
</dbReference>
<protein>
    <submittedName>
        <fullName evidence="2">Amine oxidase</fullName>
    </submittedName>
</protein>
<dbReference type="GO" id="GO:0016491">
    <property type="term" value="F:oxidoreductase activity"/>
    <property type="evidence" value="ECO:0007669"/>
    <property type="project" value="InterPro"/>
</dbReference>
<keyword evidence="3" id="KW-1185">Reference proteome</keyword>
<proteinExistence type="predicted"/>
<reference evidence="2 3" key="1">
    <citation type="submission" date="2016-12" db="EMBL/GenBank/DDBJ databases">
        <title>The genomes of Aspergillus section Nigri reveals drivers in fungal speciation.</title>
        <authorList>
            <consortium name="DOE Joint Genome Institute"/>
            <person name="Vesth T.C."/>
            <person name="Nybo J."/>
            <person name="Theobald S."/>
            <person name="Brandl J."/>
            <person name="Frisvad J.C."/>
            <person name="Nielsen K.F."/>
            <person name="Lyhne E.K."/>
            <person name="Kogle M.E."/>
            <person name="Kuo A."/>
            <person name="Riley R."/>
            <person name="Clum A."/>
            <person name="Nolan M."/>
            <person name="Lipzen A."/>
            <person name="Salamov A."/>
            <person name="Henrissat B."/>
            <person name="Wiebenga A."/>
            <person name="De Vries R.P."/>
            <person name="Grigoriev I.V."/>
            <person name="Mortensen U.H."/>
            <person name="Andersen M.R."/>
            <person name="Baker S.E."/>
        </authorList>
    </citation>
    <scope>NUCLEOTIDE SEQUENCE [LARGE SCALE GENOMIC DNA]</scope>
    <source>
        <strain evidence="2 3">CBS 117.55</strain>
    </source>
</reference>
<dbReference type="Pfam" id="PF01593">
    <property type="entry name" value="Amino_oxidase"/>
    <property type="match status" value="1"/>
</dbReference>
<dbReference type="PANTHER" id="PTHR42923">
    <property type="entry name" value="PROTOPORPHYRINOGEN OXIDASE"/>
    <property type="match status" value="1"/>
</dbReference>
<dbReference type="FunFam" id="1.10.405.20:FF:000001">
    <property type="entry name" value="Amine oxidase"/>
    <property type="match status" value="1"/>
</dbReference>
<name>A0A317VWX2_9EURO</name>
<dbReference type="PANTHER" id="PTHR42923:SF17">
    <property type="entry name" value="AMINE OXIDASE DOMAIN-CONTAINING PROTEIN"/>
    <property type="match status" value="1"/>
</dbReference>
<dbReference type="OrthoDB" id="5977668at2759"/>
<dbReference type="GeneID" id="37069456"/>
<dbReference type="RefSeq" id="XP_025397971.1">
    <property type="nucleotide sequence ID" value="XM_025547219.1"/>
</dbReference>
<dbReference type="AlphaFoldDB" id="A0A317VWX2"/>
<accession>A0A317VWX2</accession>
<comment type="caution">
    <text evidence="2">The sequence shown here is derived from an EMBL/GenBank/DDBJ whole genome shotgun (WGS) entry which is preliminary data.</text>
</comment>
<sequence>MQSDTAEHTIIGSDRVMGIRHLDNFSTSPPIPCYQLDVHVAQKTGQKEIAIVGSGGAGIAALWALHYHSPHRVHLYEAAPRLGGHINTVQFRKGSESVNVDTGFIVLNNSTYPNFLNFLRTINVPTTPSEMSFSVSRASDSGTFEWAGSSLTGLFAQRKSFFSPSMWRMLFDMVRFNHFAPDLLRQPDEDNTITIGEYLEKEGYSAFFRDNYLIPLTASTWSTSPDKCNLQFPAATLVRFLYNHNLLNTLGPGLEWLGIANGAKSYIDAVMADFPSERIHLNQRVVSITTDPDTNKPSSRIHLTTANDRTTTYDHVIIATPAPHALSMISSFSSATPTEISILSSFQTTTNTAILHSDASLLPVSPRIHSTWNYLSHSLSLPTDSFSTSTSTSTSTDQVCITYNMNKAQNFPLSKYGPILVTMNPVCMPDAHTIQGVYEYEHPLFTPAAIKAQALLPHIQGTRGISYVGAWTMYGFHEDAFTTAFEVAEGLGARVPFEVGYLSTA</sequence>
<dbReference type="InterPro" id="IPR002937">
    <property type="entry name" value="Amino_oxidase"/>
</dbReference>
<dbReference type="EMBL" id="MSFL01000018">
    <property type="protein sequence ID" value="PWY77398.1"/>
    <property type="molecule type" value="Genomic_DNA"/>
</dbReference>
<dbReference type="VEuPathDB" id="FungiDB:BO70DRAFT_408808"/>
<feature type="domain" description="Amine oxidase" evidence="1">
    <location>
        <begin position="57"/>
        <end position="326"/>
    </location>
</feature>
<dbReference type="Gene3D" id="3.30.70.1990">
    <property type="match status" value="1"/>
</dbReference>
<dbReference type="SUPFAM" id="SSF51905">
    <property type="entry name" value="FAD/NAD(P)-binding domain"/>
    <property type="match status" value="1"/>
</dbReference>
<dbReference type="InterPro" id="IPR050464">
    <property type="entry name" value="Zeta_carotene_desat/Oxidored"/>
</dbReference>
<dbReference type="InterPro" id="IPR036188">
    <property type="entry name" value="FAD/NAD-bd_sf"/>
</dbReference>
<evidence type="ECO:0000313" key="2">
    <source>
        <dbReference type="EMBL" id="PWY77398.1"/>
    </source>
</evidence>
<evidence type="ECO:0000313" key="3">
    <source>
        <dbReference type="Proteomes" id="UP000247233"/>
    </source>
</evidence>
<organism evidence="2 3">
    <name type="scientific">Aspergillus heteromorphus CBS 117.55</name>
    <dbReference type="NCBI Taxonomy" id="1448321"/>
    <lineage>
        <taxon>Eukaryota</taxon>
        <taxon>Fungi</taxon>
        <taxon>Dikarya</taxon>
        <taxon>Ascomycota</taxon>
        <taxon>Pezizomycotina</taxon>
        <taxon>Eurotiomycetes</taxon>
        <taxon>Eurotiomycetidae</taxon>
        <taxon>Eurotiales</taxon>
        <taxon>Aspergillaceae</taxon>
        <taxon>Aspergillus</taxon>
        <taxon>Aspergillus subgen. Circumdati</taxon>
    </lineage>
</organism>
<dbReference type="Proteomes" id="UP000247233">
    <property type="component" value="Unassembled WGS sequence"/>
</dbReference>
<dbReference type="Gene3D" id="3.50.50.60">
    <property type="entry name" value="FAD/NAD(P)-binding domain"/>
    <property type="match status" value="1"/>
</dbReference>
<evidence type="ECO:0000259" key="1">
    <source>
        <dbReference type="Pfam" id="PF01593"/>
    </source>
</evidence>
<dbReference type="STRING" id="1448321.A0A317VWX2"/>